<dbReference type="KEGG" id="hhe:HH_0803"/>
<gene>
    <name evidence="1" type="ordered locus">HH_0803</name>
</gene>
<organism evidence="1 2">
    <name type="scientific">Helicobacter hepaticus (strain ATCC 51449 / 3B1)</name>
    <dbReference type="NCBI Taxonomy" id="235279"/>
    <lineage>
        <taxon>Bacteria</taxon>
        <taxon>Pseudomonadati</taxon>
        <taxon>Campylobacterota</taxon>
        <taxon>Epsilonproteobacteria</taxon>
        <taxon>Campylobacterales</taxon>
        <taxon>Helicobacteraceae</taxon>
        <taxon>Helicobacter</taxon>
    </lineage>
</organism>
<dbReference type="HOGENOM" id="CLU_3396894_0_0_7"/>
<reference evidence="1 2" key="1">
    <citation type="journal article" date="2003" name="Proc. Natl. Acad. Sci. U.S.A.">
        <title>The complete genome sequence of the carcinogenic bacterium Helicobacter hepaticus.</title>
        <authorList>
            <person name="Suerbaum S."/>
            <person name="Josenhans C."/>
            <person name="Sterzenbach T."/>
            <person name="Drescher B."/>
            <person name="Brandt P."/>
            <person name="Bell M."/>
            <person name="Droege M."/>
            <person name="Fartmann B."/>
            <person name="Fischer H.-P."/>
            <person name="Ge Z."/>
            <person name="Hoerster A."/>
            <person name="Holland R."/>
            <person name="Klein K."/>
            <person name="Koenig J."/>
            <person name="Macko L."/>
            <person name="Mendz G.L."/>
            <person name="Nyakatura G."/>
            <person name="Schauer D.B."/>
            <person name="Shen Z."/>
            <person name="Weber J."/>
            <person name="Frosch M."/>
            <person name="Fox J.G."/>
        </authorList>
    </citation>
    <scope>NUCLEOTIDE SEQUENCE [LARGE SCALE GENOMIC DNA]</scope>
    <source>
        <strain evidence="2">ATCC 51449 / 3B1</strain>
    </source>
</reference>
<evidence type="ECO:0000313" key="2">
    <source>
        <dbReference type="Proteomes" id="UP000002495"/>
    </source>
</evidence>
<keyword evidence="2" id="KW-1185">Reference proteome</keyword>
<sequence length="31" mass="3729">MTHSFSFDILKVEVIYLLCMQNHCILLKNQF</sequence>
<dbReference type="Proteomes" id="UP000002495">
    <property type="component" value="Chromosome"/>
</dbReference>
<evidence type="ECO:0000313" key="1">
    <source>
        <dbReference type="EMBL" id="AAP77400.1"/>
    </source>
</evidence>
<dbReference type="AlphaFoldDB" id="Q7VI08"/>
<proteinExistence type="predicted"/>
<dbReference type="STRING" id="235279.HH_0803"/>
<name>Q7VI08_HELHP</name>
<accession>Q7VI08</accession>
<protein>
    <submittedName>
        <fullName evidence="1">Uncharacterized protein</fullName>
    </submittedName>
</protein>
<dbReference type="EMBL" id="AE017125">
    <property type="protein sequence ID" value="AAP77400.1"/>
    <property type="molecule type" value="Genomic_DNA"/>
</dbReference>